<dbReference type="GO" id="GO:0006427">
    <property type="term" value="P:histidyl-tRNA aminoacylation"/>
    <property type="evidence" value="ECO:0007669"/>
    <property type="project" value="UniProtKB-UniRule"/>
</dbReference>
<evidence type="ECO:0000256" key="3">
    <source>
        <dbReference type="ARBA" id="ARBA00022598"/>
    </source>
</evidence>
<keyword evidence="4 9" id="KW-0547">Nucleotide-binding</keyword>
<dbReference type="PANTHER" id="PTHR43707">
    <property type="entry name" value="HISTIDYL-TRNA SYNTHETASE"/>
    <property type="match status" value="1"/>
</dbReference>
<protein>
    <recommendedName>
        <fullName evidence="9">Histidine--tRNA ligase</fullName>
        <ecNumber evidence="9">6.1.1.21</ecNumber>
    </recommendedName>
    <alternativeName>
        <fullName evidence="9">Histidyl-tRNA synthetase</fullName>
        <shortName evidence="9">HisRS</shortName>
    </alternativeName>
</protein>
<dbReference type="InterPro" id="IPR033656">
    <property type="entry name" value="HisRS_anticodon"/>
</dbReference>
<dbReference type="Gene3D" id="3.40.50.800">
    <property type="entry name" value="Anticodon-binding domain"/>
    <property type="match status" value="1"/>
</dbReference>
<evidence type="ECO:0000256" key="4">
    <source>
        <dbReference type="ARBA" id="ARBA00022741"/>
    </source>
</evidence>
<keyword evidence="3 9" id="KW-0436">Ligase</keyword>
<comment type="catalytic activity">
    <reaction evidence="8 9">
        <text>tRNA(His) + L-histidine + ATP = L-histidyl-tRNA(His) + AMP + diphosphate + H(+)</text>
        <dbReference type="Rhea" id="RHEA:17313"/>
        <dbReference type="Rhea" id="RHEA-COMP:9665"/>
        <dbReference type="Rhea" id="RHEA-COMP:9689"/>
        <dbReference type="ChEBI" id="CHEBI:15378"/>
        <dbReference type="ChEBI" id="CHEBI:30616"/>
        <dbReference type="ChEBI" id="CHEBI:33019"/>
        <dbReference type="ChEBI" id="CHEBI:57595"/>
        <dbReference type="ChEBI" id="CHEBI:78442"/>
        <dbReference type="ChEBI" id="CHEBI:78527"/>
        <dbReference type="ChEBI" id="CHEBI:456215"/>
        <dbReference type="EC" id="6.1.1.21"/>
    </reaction>
</comment>
<dbReference type="InterPro" id="IPR036621">
    <property type="entry name" value="Anticodon-bd_dom_sf"/>
</dbReference>
<reference evidence="12 13" key="1">
    <citation type="submission" date="2016-11" db="EMBL/GenBank/DDBJ databases">
        <authorList>
            <person name="Jaros S."/>
            <person name="Januszkiewicz K."/>
            <person name="Wedrychowicz H."/>
        </authorList>
    </citation>
    <scope>NUCLEOTIDE SEQUENCE [LARGE SCALE GENOMIC DNA]</scope>
    <source>
        <strain evidence="12 13">DSM 19557</strain>
    </source>
</reference>
<dbReference type="SUPFAM" id="SSF55681">
    <property type="entry name" value="Class II aaRS and biotin synthetases"/>
    <property type="match status" value="1"/>
</dbReference>
<comment type="similarity">
    <text evidence="1 9">Belongs to the class-II aminoacyl-tRNA synthetase family.</text>
</comment>
<evidence type="ECO:0000256" key="5">
    <source>
        <dbReference type="ARBA" id="ARBA00022840"/>
    </source>
</evidence>
<dbReference type="STRING" id="381751.SAMN05444391_1307"/>
<dbReference type="EC" id="6.1.1.21" evidence="9"/>
<dbReference type="InterPro" id="IPR004516">
    <property type="entry name" value="HisRS/HisZ"/>
</dbReference>
<proteinExistence type="inferred from homology"/>
<evidence type="ECO:0000256" key="1">
    <source>
        <dbReference type="ARBA" id="ARBA00008226"/>
    </source>
</evidence>
<evidence type="ECO:0000256" key="7">
    <source>
        <dbReference type="ARBA" id="ARBA00023146"/>
    </source>
</evidence>
<feature type="domain" description="Aminoacyl-transfer RNA synthetases class-II family profile" evidence="11">
    <location>
        <begin position="1"/>
        <end position="319"/>
    </location>
</feature>
<dbReference type="CDD" id="cd00773">
    <property type="entry name" value="HisRS-like_core"/>
    <property type="match status" value="1"/>
</dbReference>
<dbReference type="Pfam" id="PF03129">
    <property type="entry name" value="HGTP_anticodon"/>
    <property type="match status" value="1"/>
</dbReference>
<comment type="subcellular location">
    <subcellularLocation>
        <location evidence="9">Cytoplasm</location>
    </subcellularLocation>
</comment>
<dbReference type="PANTHER" id="PTHR43707:SF1">
    <property type="entry name" value="HISTIDINE--TRNA LIGASE, MITOCHONDRIAL-RELATED"/>
    <property type="match status" value="1"/>
</dbReference>
<organism evidence="12 13">
    <name type="scientific">Thermocrinis minervae</name>
    <dbReference type="NCBI Taxonomy" id="381751"/>
    <lineage>
        <taxon>Bacteria</taxon>
        <taxon>Pseudomonadati</taxon>
        <taxon>Aquificota</taxon>
        <taxon>Aquificia</taxon>
        <taxon>Aquificales</taxon>
        <taxon>Aquificaceae</taxon>
        <taxon>Thermocrinis</taxon>
    </lineage>
</organism>
<dbReference type="NCBIfam" id="TIGR00442">
    <property type="entry name" value="hisS"/>
    <property type="match status" value="1"/>
</dbReference>
<dbReference type="InterPro" id="IPR045864">
    <property type="entry name" value="aa-tRNA-synth_II/BPL/LPL"/>
</dbReference>
<dbReference type="GO" id="GO:0005524">
    <property type="term" value="F:ATP binding"/>
    <property type="evidence" value="ECO:0007669"/>
    <property type="project" value="UniProtKB-UniRule"/>
</dbReference>
<feature type="binding site" evidence="10">
    <location>
        <begin position="81"/>
        <end position="83"/>
    </location>
    <ligand>
        <name>L-histidine</name>
        <dbReference type="ChEBI" id="CHEBI:57595"/>
    </ligand>
</feature>
<evidence type="ECO:0000259" key="11">
    <source>
        <dbReference type="PROSITE" id="PS50862"/>
    </source>
</evidence>
<feature type="binding site" evidence="10">
    <location>
        <begin position="260"/>
        <end position="261"/>
    </location>
    <ligand>
        <name>L-histidine</name>
        <dbReference type="ChEBI" id="CHEBI:57595"/>
    </ligand>
</feature>
<dbReference type="OrthoDB" id="9800814at2"/>
<feature type="binding site" evidence="10">
    <location>
        <position position="130"/>
    </location>
    <ligand>
        <name>L-histidine</name>
        <dbReference type="ChEBI" id="CHEBI:57595"/>
    </ligand>
</feature>
<dbReference type="PIRSF" id="PIRSF001549">
    <property type="entry name" value="His-tRNA_synth"/>
    <property type="match status" value="1"/>
</dbReference>
<dbReference type="AlphaFoldDB" id="A0A1M6T5B7"/>
<feature type="binding site" evidence="10">
    <location>
        <position position="256"/>
    </location>
    <ligand>
        <name>L-histidine</name>
        <dbReference type="ChEBI" id="CHEBI:57595"/>
    </ligand>
</feature>
<dbReference type="CDD" id="cd00859">
    <property type="entry name" value="HisRS_anticodon"/>
    <property type="match status" value="1"/>
</dbReference>
<evidence type="ECO:0000313" key="13">
    <source>
        <dbReference type="Proteomes" id="UP000189810"/>
    </source>
</evidence>
<dbReference type="GO" id="GO:0004821">
    <property type="term" value="F:histidine-tRNA ligase activity"/>
    <property type="evidence" value="ECO:0007669"/>
    <property type="project" value="UniProtKB-UniRule"/>
</dbReference>
<dbReference type="GO" id="GO:0005737">
    <property type="term" value="C:cytoplasm"/>
    <property type="evidence" value="ECO:0007669"/>
    <property type="project" value="UniProtKB-SubCell"/>
</dbReference>
<evidence type="ECO:0000256" key="8">
    <source>
        <dbReference type="ARBA" id="ARBA00047639"/>
    </source>
</evidence>
<dbReference type="InterPro" id="IPR004154">
    <property type="entry name" value="Anticodon-bd"/>
</dbReference>
<gene>
    <name evidence="9" type="primary">hisS</name>
    <name evidence="12" type="ORF">SAMN05444391_1307</name>
</gene>
<dbReference type="RefSeq" id="WP_079654402.1">
    <property type="nucleotide sequence ID" value="NZ_LT670846.1"/>
</dbReference>
<evidence type="ECO:0000313" key="12">
    <source>
        <dbReference type="EMBL" id="SHK52145.1"/>
    </source>
</evidence>
<keyword evidence="7 9" id="KW-0030">Aminoacyl-tRNA synthetase</keyword>
<evidence type="ECO:0000256" key="9">
    <source>
        <dbReference type="HAMAP-Rule" id="MF_00127"/>
    </source>
</evidence>
<dbReference type="InterPro" id="IPR041715">
    <property type="entry name" value="HisRS-like_core"/>
</dbReference>
<evidence type="ECO:0000256" key="2">
    <source>
        <dbReference type="ARBA" id="ARBA00011738"/>
    </source>
</evidence>
<keyword evidence="5 9" id="KW-0067">ATP-binding</keyword>
<keyword evidence="9" id="KW-0963">Cytoplasm</keyword>
<dbReference type="EMBL" id="LT670846">
    <property type="protein sequence ID" value="SHK52145.1"/>
    <property type="molecule type" value="Genomic_DNA"/>
</dbReference>
<dbReference type="InterPro" id="IPR006195">
    <property type="entry name" value="aa-tRNA-synth_II"/>
</dbReference>
<feature type="binding site" evidence="10">
    <location>
        <position position="112"/>
    </location>
    <ligand>
        <name>L-histidine</name>
        <dbReference type="ChEBI" id="CHEBI:57595"/>
    </ligand>
</feature>
<feature type="binding site" evidence="10">
    <location>
        <position position="126"/>
    </location>
    <ligand>
        <name>L-histidine</name>
        <dbReference type="ChEBI" id="CHEBI:57595"/>
    </ligand>
</feature>
<keyword evidence="13" id="KW-1185">Reference proteome</keyword>
<dbReference type="HAMAP" id="MF_00127">
    <property type="entry name" value="His_tRNA_synth"/>
    <property type="match status" value="1"/>
</dbReference>
<dbReference type="InterPro" id="IPR015807">
    <property type="entry name" value="His-tRNA-ligase"/>
</dbReference>
<keyword evidence="6 9" id="KW-0648">Protein biosynthesis</keyword>
<dbReference type="Proteomes" id="UP000189810">
    <property type="component" value="Chromosome I"/>
</dbReference>
<sequence>MSFQKVRGFHDLFGEELRKFRHVSNTVREYLKRYNFEEIILPVVEYAQLFERSIGEFTDIVQKEMFVFPDKKGRLLALRPEGTAGAVRAYVENKIYALKPYWKVFYEGPMFRYERPQAGRYRQFHQLGAEVFGILDPIVDAEMINLIYKVVSELKIDAHIEINSIGCRKCRPAYREALVEYLESVSGHLCDVCLERKDKNPLRVLDCKVPTCQQAVYHAPKMVDFLCDECREHYEKLKEYLNMMDVPYVENYNLVRGLDYYTKTVFEIVSQELGITIVAGGRYDYLVEDMGGPPTPAVGFAVGLERVALLVKDLPEEEPLYFIVAFDEVRDYALKVADILRNEGKRVELSYKRGSIKKQLELANKLKADYAVIIGPDEKSEGSITLKDLHTGEQKKVYLSTSL</sequence>
<dbReference type="Gene3D" id="3.30.930.10">
    <property type="entry name" value="Bira Bifunctional Protein, Domain 2"/>
    <property type="match status" value="1"/>
</dbReference>
<evidence type="ECO:0000256" key="10">
    <source>
        <dbReference type="PIRSR" id="PIRSR001549-1"/>
    </source>
</evidence>
<dbReference type="PROSITE" id="PS50862">
    <property type="entry name" value="AA_TRNA_LIGASE_II"/>
    <property type="match status" value="1"/>
</dbReference>
<comment type="subunit">
    <text evidence="2 9">Homodimer.</text>
</comment>
<dbReference type="SUPFAM" id="SSF52954">
    <property type="entry name" value="Class II aaRS ABD-related"/>
    <property type="match status" value="1"/>
</dbReference>
<name>A0A1M6T5B7_9AQUI</name>
<accession>A0A1M6T5B7</accession>
<evidence type="ECO:0000256" key="6">
    <source>
        <dbReference type="ARBA" id="ARBA00022917"/>
    </source>
</evidence>
<dbReference type="Pfam" id="PF13393">
    <property type="entry name" value="tRNA-synt_His"/>
    <property type="match status" value="1"/>
</dbReference>